<dbReference type="Proteomes" id="UP000311919">
    <property type="component" value="Unassembled WGS sequence"/>
</dbReference>
<keyword evidence="2" id="KW-1185">Reference proteome</keyword>
<protein>
    <submittedName>
        <fullName evidence="1">Uncharacterized protein</fullName>
    </submittedName>
</protein>
<sequence length="111" mass="12713">MLIPNRGYEYRSGPHSGGTPIAYEIVRYRDHKRHIADFAYFDIVTGDPLRASNSSKDSENDTKSTALCEYLRSITKLRENLLEFDGYMYQQQRISLSSSNPDKTMGRIQAS</sequence>
<name>A0A4Z2DRG1_SCHJA</name>
<dbReference type="AlphaFoldDB" id="A0A4Z2DRG1"/>
<gene>
    <name evidence="1" type="ORF">EWB00_009521</name>
</gene>
<comment type="caution">
    <text evidence="1">The sequence shown here is derived from an EMBL/GenBank/DDBJ whole genome shotgun (WGS) entry which is preliminary data.</text>
</comment>
<organism evidence="1 2">
    <name type="scientific">Schistosoma japonicum</name>
    <name type="common">Blood fluke</name>
    <dbReference type="NCBI Taxonomy" id="6182"/>
    <lineage>
        <taxon>Eukaryota</taxon>
        <taxon>Metazoa</taxon>
        <taxon>Spiralia</taxon>
        <taxon>Lophotrochozoa</taxon>
        <taxon>Platyhelminthes</taxon>
        <taxon>Trematoda</taxon>
        <taxon>Digenea</taxon>
        <taxon>Strigeidida</taxon>
        <taxon>Schistosomatoidea</taxon>
        <taxon>Schistosomatidae</taxon>
        <taxon>Schistosoma</taxon>
    </lineage>
</organism>
<evidence type="ECO:0000313" key="1">
    <source>
        <dbReference type="EMBL" id="TNN18977.1"/>
    </source>
</evidence>
<reference evidence="1 2" key="1">
    <citation type="submission" date="2019-03" db="EMBL/GenBank/DDBJ databases">
        <title>An improved genome assembly of the fluke Schistosoma japonicum.</title>
        <authorList>
            <person name="Hu W."/>
            <person name="Luo F."/>
            <person name="Yin M."/>
            <person name="Mo X."/>
            <person name="Sun C."/>
            <person name="Wu Q."/>
            <person name="Zhu B."/>
            <person name="Xiang M."/>
            <person name="Wang J."/>
            <person name="Wang Y."/>
            <person name="Zhang T."/>
            <person name="Xu B."/>
            <person name="Zheng H."/>
            <person name="Feng Z."/>
        </authorList>
    </citation>
    <scope>NUCLEOTIDE SEQUENCE [LARGE SCALE GENOMIC DNA]</scope>
    <source>
        <strain evidence="1">HuSjv2</strain>
        <tissue evidence="1">Worms</tissue>
    </source>
</reference>
<accession>A0A4Z2DRG1</accession>
<evidence type="ECO:0000313" key="2">
    <source>
        <dbReference type="Proteomes" id="UP000311919"/>
    </source>
</evidence>
<proteinExistence type="predicted"/>
<dbReference type="EMBL" id="SKCS01000057">
    <property type="protein sequence ID" value="TNN18977.1"/>
    <property type="molecule type" value="Genomic_DNA"/>
</dbReference>